<proteinExistence type="predicted"/>
<dbReference type="GO" id="GO:0016812">
    <property type="term" value="F:hydrolase activity, acting on carbon-nitrogen (but not peptide) bonds, in cyclic amides"/>
    <property type="evidence" value="ECO:0007669"/>
    <property type="project" value="TreeGrafter"/>
</dbReference>
<feature type="compositionally biased region" description="Gly residues" evidence="1">
    <location>
        <begin position="1"/>
        <end position="13"/>
    </location>
</feature>
<keyword evidence="2" id="KW-0812">Transmembrane</keyword>
<dbReference type="PANTHER" id="PTHR11647">
    <property type="entry name" value="HYDRANTOINASE/DIHYDROPYRIMIDINASE FAMILY MEMBER"/>
    <property type="match status" value="1"/>
</dbReference>
<dbReference type="PANTHER" id="PTHR11647:SF1">
    <property type="entry name" value="COLLAPSIN RESPONSE MEDIATOR PROTEIN"/>
    <property type="match status" value="1"/>
</dbReference>
<dbReference type="KEGG" id="agm:DCE93_09460"/>
<accession>A0A2S0WX34</accession>
<dbReference type="Proteomes" id="UP000244729">
    <property type="component" value="Chromosome"/>
</dbReference>
<dbReference type="InterPro" id="IPR013108">
    <property type="entry name" value="Amidohydro_3"/>
</dbReference>
<feature type="compositionally biased region" description="Basic and acidic residues" evidence="1">
    <location>
        <begin position="15"/>
        <end position="25"/>
    </location>
</feature>
<dbReference type="SUPFAM" id="SSF51556">
    <property type="entry name" value="Metallo-dependent hydrolases"/>
    <property type="match status" value="1"/>
</dbReference>
<sequence length="691" mass="71830">MARGSSGPGGPQIRGGERDRQRPADSRAGGSTRLRLGIGIVIAAVVVTGTAVVGAAVLGPSGAADSAEAAKFDAIIRGGTVFDGAGSVGTITDVGIRNGHIAAIGDLSEAAADSSYDARGLYVTPGFIDVHAHTDTGEALADAKSSLTQGVTTETLGPDGRGELAIAEQLEELAAADKAINVAPYVGFGTVWADTMGENDARPTEAQLDRMRGRISEAMAEGAWGVSSGLGYTPAGYAKTDEVIEIVKAAAPWRTMFSDHMRDETNRVVESTEENIAIGAGSGLMSEATHLKVAGPLNWGKSSTMLELLADARAAGQLAGGDVYPYTAAQTGLSFYVSGWAKDGGTEAMLERFADPAQRSQIDAEVSAFVVDDVGVPENISFPTLDNATLGDLIAEYQVATIGEAVIRVLEENDGEIAAVMHIGSEDDLENFLKDPFVAISSDGGLTEETETHPRHYGTYPRLLGQYVRDQHVLEWPEAIRKITGLPATMLGMTDRGYIAEGMTADVTVFDPDTIIDRATFVEPKQYSEGVRWVFVNGALALDDGEPTGAHSGEALRRASSMPTRPQAVAGLKEAAISGTVTAVDTTTSQALAVDLVHDDGAPNATGTVVVTAADGSEIRSQSLGRLQTAPGWFSVSGIGRGGDGADHAFTVTVDEHDPLAAPGETRVTIQVDGADDTYGVLQQADGADAQ</sequence>
<dbReference type="Gene3D" id="2.30.40.10">
    <property type="entry name" value="Urease, subunit C, domain 1"/>
    <property type="match status" value="2"/>
</dbReference>
<evidence type="ECO:0000313" key="5">
    <source>
        <dbReference type="Proteomes" id="UP000244729"/>
    </source>
</evidence>
<keyword evidence="2" id="KW-0472">Membrane</keyword>
<evidence type="ECO:0000313" key="4">
    <source>
        <dbReference type="EMBL" id="AWB95858.1"/>
    </source>
</evidence>
<feature type="domain" description="Amidohydrolase 3" evidence="3">
    <location>
        <begin position="116"/>
        <end position="238"/>
    </location>
</feature>
<organism evidence="4 5">
    <name type="scientific">Agromyces badenianii</name>
    <dbReference type="NCBI Taxonomy" id="2080742"/>
    <lineage>
        <taxon>Bacteria</taxon>
        <taxon>Bacillati</taxon>
        <taxon>Actinomycetota</taxon>
        <taxon>Actinomycetes</taxon>
        <taxon>Micrococcales</taxon>
        <taxon>Microbacteriaceae</taxon>
        <taxon>Agromyces</taxon>
    </lineage>
</organism>
<name>A0A2S0WX34_9MICO</name>
<protein>
    <submittedName>
        <fullName evidence="4">N-acyl-D-amino-acid deacylase</fullName>
    </submittedName>
</protein>
<feature type="transmembrane region" description="Helical" evidence="2">
    <location>
        <begin position="36"/>
        <end position="58"/>
    </location>
</feature>
<dbReference type="InterPro" id="IPR032466">
    <property type="entry name" value="Metal_Hydrolase"/>
</dbReference>
<keyword evidence="5" id="KW-1185">Reference proteome</keyword>
<dbReference type="EMBL" id="CP028913">
    <property type="protein sequence ID" value="AWB95858.1"/>
    <property type="molecule type" value="Genomic_DNA"/>
</dbReference>
<keyword evidence="2" id="KW-1133">Transmembrane helix</keyword>
<evidence type="ECO:0000259" key="3">
    <source>
        <dbReference type="Pfam" id="PF07969"/>
    </source>
</evidence>
<dbReference type="GO" id="GO:0016811">
    <property type="term" value="F:hydrolase activity, acting on carbon-nitrogen (but not peptide) bonds, in linear amides"/>
    <property type="evidence" value="ECO:0007669"/>
    <property type="project" value="InterPro"/>
</dbReference>
<dbReference type="GO" id="GO:0005829">
    <property type="term" value="C:cytosol"/>
    <property type="evidence" value="ECO:0007669"/>
    <property type="project" value="TreeGrafter"/>
</dbReference>
<dbReference type="Pfam" id="PF07969">
    <property type="entry name" value="Amidohydro_3"/>
    <property type="match status" value="2"/>
</dbReference>
<dbReference type="SUPFAM" id="SSF51338">
    <property type="entry name" value="Composite domain of metallo-dependent hydrolases"/>
    <property type="match status" value="1"/>
</dbReference>
<dbReference type="OrthoDB" id="3189065at2"/>
<dbReference type="InterPro" id="IPR023100">
    <property type="entry name" value="D-aminoacylase_insert_dom_sf"/>
</dbReference>
<dbReference type="Gene3D" id="3.30.1490.130">
    <property type="entry name" value="D-aminoacylase. Domain 3"/>
    <property type="match status" value="1"/>
</dbReference>
<dbReference type="AlphaFoldDB" id="A0A2S0WX34"/>
<dbReference type="InterPro" id="IPR011059">
    <property type="entry name" value="Metal-dep_hydrolase_composite"/>
</dbReference>
<reference evidence="4 5" key="1">
    <citation type="submission" date="2018-04" db="EMBL/GenBank/DDBJ databases">
        <authorList>
            <person name="Li J."/>
        </authorList>
    </citation>
    <scope>NUCLEOTIDE SEQUENCE [LARGE SCALE GENOMIC DNA]</scope>
    <source>
        <strain evidence="5">30A</strain>
    </source>
</reference>
<dbReference type="Gene3D" id="3.20.20.140">
    <property type="entry name" value="Metal-dependent hydrolases"/>
    <property type="match status" value="2"/>
</dbReference>
<gene>
    <name evidence="4" type="ORF">DCE93_09460</name>
</gene>
<dbReference type="InterPro" id="IPR050378">
    <property type="entry name" value="Metallo-dep_Hydrolases_sf"/>
</dbReference>
<feature type="region of interest" description="Disordered" evidence="1">
    <location>
        <begin position="1"/>
        <end position="30"/>
    </location>
</feature>
<feature type="domain" description="Amidohydrolase 3" evidence="3">
    <location>
        <begin position="438"/>
        <end position="539"/>
    </location>
</feature>
<evidence type="ECO:0000256" key="1">
    <source>
        <dbReference type="SAM" id="MobiDB-lite"/>
    </source>
</evidence>
<evidence type="ECO:0000256" key="2">
    <source>
        <dbReference type="SAM" id="Phobius"/>
    </source>
</evidence>